<comment type="caution">
    <text evidence="1">The sequence shown here is derived from an EMBL/GenBank/DDBJ whole genome shotgun (WGS) entry which is preliminary data.</text>
</comment>
<dbReference type="PANTHER" id="PTHR34836">
    <property type="entry name" value="OS06G0188250 PROTEIN"/>
    <property type="match status" value="1"/>
</dbReference>
<protein>
    <submittedName>
        <fullName evidence="1">Uncharacterized protein</fullName>
    </submittedName>
</protein>
<sequence>MPYLTDALQEAEAYIPYRSVISPYATDDQIQSELYKLMTMQNSLRSPRHPILAPG</sequence>
<evidence type="ECO:0000313" key="2">
    <source>
        <dbReference type="Proteomes" id="UP000238479"/>
    </source>
</evidence>
<dbReference type="AlphaFoldDB" id="A0A2P6PZJ0"/>
<organism evidence="1 2">
    <name type="scientific">Rosa chinensis</name>
    <name type="common">China rose</name>
    <dbReference type="NCBI Taxonomy" id="74649"/>
    <lineage>
        <taxon>Eukaryota</taxon>
        <taxon>Viridiplantae</taxon>
        <taxon>Streptophyta</taxon>
        <taxon>Embryophyta</taxon>
        <taxon>Tracheophyta</taxon>
        <taxon>Spermatophyta</taxon>
        <taxon>Magnoliopsida</taxon>
        <taxon>eudicotyledons</taxon>
        <taxon>Gunneridae</taxon>
        <taxon>Pentapetalae</taxon>
        <taxon>rosids</taxon>
        <taxon>fabids</taxon>
        <taxon>Rosales</taxon>
        <taxon>Rosaceae</taxon>
        <taxon>Rosoideae</taxon>
        <taxon>Rosoideae incertae sedis</taxon>
        <taxon>Rosa</taxon>
    </lineage>
</organism>
<accession>A0A2P6PZJ0</accession>
<dbReference type="PANTHER" id="PTHR34836:SF1">
    <property type="entry name" value="OS09G0428600 PROTEIN"/>
    <property type="match status" value="1"/>
</dbReference>
<gene>
    <name evidence="1" type="ORF">RchiOBHm_Chr6g0304551</name>
</gene>
<proteinExistence type="predicted"/>
<dbReference type="Gene3D" id="3.40.50.2300">
    <property type="match status" value="1"/>
</dbReference>
<dbReference type="Gramene" id="PRQ27365">
    <property type="protein sequence ID" value="PRQ27365"/>
    <property type="gene ID" value="RchiOBHm_Chr6g0304551"/>
</dbReference>
<evidence type="ECO:0000313" key="1">
    <source>
        <dbReference type="EMBL" id="PRQ27365.1"/>
    </source>
</evidence>
<dbReference type="Proteomes" id="UP000238479">
    <property type="component" value="Chromosome 6"/>
</dbReference>
<dbReference type="EMBL" id="PDCK01000044">
    <property type="protein sequence ID" value="PRQ27365.1"/>
    <property type="molecule type" value="Genomic_DNA"/>
</dbReference>
<dbReference type="STRING" id="74649.A0A2P6PZJ0"/>
<dbReference type="InterPro" id="IPR015683">
    <property type="entry name" value="Ionotropic_Glu_rcpt"/>
</dbReference>
<name>A0A2P6PZJ0_ROSCH</name>
<keyword evidence="2" id="KW-1185">Reference proteome</keyword>
<reference evidence="1 2" key="1">
    <citation type="journal article" date="2018" name="Nat. Genet.">
        <title>The Rosa genome provides new insights in the design of modern roses.</title>
        <authorList>
            <person name="Bendahmane M."/>
        </authorList>
    </citation>
    <scope>NUCLEOTIDE SEQUENCE [LARGE SCALE GENOMIC DNA]</scope>
    <source>
        <strain evidence="2">cv. Old Blush</strain>
    </source>
</reference>